<keyword evidence="4" id="KW-0456">Lyase</keyword>
<dbReference type="GO" id="GO:0016846">
    <property type="term" value="F:carbon-sulfur lyase activity"/>
    <property type="evidence" value="ECO:0007669"/>
    <property type="project" value="InterPro"/>
</dbReference>
<sequence length="135" mass="14774">MSEQGRDGGCQCGAVRYRISGEPLMSAICHCTMCRRASAAPVVAWAMFEQSQVAFDGTPKIYASSEDAQRGFCGTCGTQISFTAGFIPGLIDITVGSLDQPEAIAPQFHYWHDEHLTWAKFDDTLPRHPGFPPME</sequence>
<dbReference type="PROSITE" id="PS51891">
    <property type="entry name" value="CENP_V_GFA"/>
    <property type="match status" value="1"/>
</dbReference>
<proteinExistence type="inferred from homology"/>
<reference evidence="6 7" key="1">
    <citation type="submission" date="2018-11" db="EMBL/GenBank/DDBJ databases">
        <title>Lysobacter cryohumiis sp. nov., isolated from soil in the Tianshan Mountains, Xinjiang, China.</title>
        <authorList>
            <person name="Luo Y."/>
            <person name="Sheng H."/>
        </authorList>
    </citation>
    <scope>NUCLEOTIDE SEQUENCE [LARGE SCALE GENOMIC DNA]</scope>
    <source>
        <strain evidence="6 7">ZS60</strain>
    </source>
</reference>
<dbReference type="Gene3D" id="3.90.1590.10">
    <property type="entry name" value="glutathione-dependent formaldehyde- activating enzyme (gfa)"/>
    <property type="match status" value="1"/>
</dbReference>
<dbReference type="Proteomes" id="UP000267049">
    <property type="component" value="Unassembled WGS sequence"/>
</dbReference>
<evidence type="ECO:0000256" key="1">
    <source>
        <dbReference type="ARBA" id="ARBA00005495"/>
    </source>
</evidence>
<evidence type="ECO:0000313" key="7">
    <source>
        <dbReference type="Proteomes" id="UP000267049"/>
    </source>
</evidence>
<feature type="domain" description="CENP-V/GFA" evidence="5">
    <location>
        <begin position="6"/>
        <end position="112"/>
    </location>
</feature>
<keyword evidence="2" id="KW-0479">Metal-binding</keyword>
<protein>
    <submittedName>
        <fullName evidence="6">GFA family protein</fullName>
    </submittedName>
</protein>
<keyword evidence="3" id="KW-0862">Zinc</keyword>
<dbReference type="Pfam" id="PF04828">
    <property type="entry name" value="GFA"/>
    <property type="match status" value="1"/>
</dbReference>
<comment type="similarity">
    <text evidence="1">Belongs to the Gfa family.</text>
</comment>
<dbReference type="EMBL" id="RIBS01000001">
    <property type="protein sequence ID" value="RNF86314.1"/>
    <property type="molecule type" value="Genomic_DNA"/>
</dbReference>
<dbReference type="InterPro" id="IPR006913">
    <property type="entry name" value="CENP-V/GFA"/>
</dbReference>
<keyword evidence="7" id="KW-1185">Reference proteome</keyword>
<evidence type="ECO:0000313" key="6">
    <source>
        <dbReference type="EMBL" id="RNF86314.1"/>
    </source>
</evidence>
<comment type="caution">
    <text evidence="6">The sequence shown here is derived from an EMBL/GenBank/DDBJ whole genome shotgun (WGS) entry which is preliminary data.</text>
</comment>
<dbReference type="PANTHER" id="PTHR33337">
    <property type="entry name" value="GFA DOMAIN-CONTAINING PROTEIN"/>
    <property type="match status" value="1"/>
</dbReference>
<organism evidence="6 7">
    <name type="scientific">Montanilutibacter psychrotolerans</name>
    <dbReference type="NCBI Taxonomy" id="1327343"/>
    <lineage>
        <taxon>Bacteria</taxon>
        <taxon>Pseudomonadati</taxon>
        <taxon>Pseudomonadota</taxon>
        <taxon>Gammaproteobacteria</taxon>
        <taxon>Lysobacterales</taxon>
        <taxon>Lysobacteraceae</taxon>
        <taxon>Montanilutibacter</taxon>
    </lineage>
</organism>
<dbReference type="PANTHER" id="PTHR33337:SF40">
    <property type="entry name" value="CENP-V_GFA DOMAIN-CONTAINING PROTEIN-RELATED"/>
    <property type="match status" value="1"/>
</dbReference>
<accession>A0A3M8T4A2</accession>
<evidence type="ECO:0000256" key="2">
    <source>
        <dbReference type="ARBA" id="ARBA00022723"/>
    </source>
</evidence>
<dbReference type="SUPFAM" id="SSF51316">
    <property type="entry name" value="Mss4-like"/>
    <property type="match status" value="1"/>
</dbReference>
<evidence type="ECO:0000256" key="4">
    <source>
        <dbReference type="ARBA" id="ARBA00023239"/>
    </source>
</evidence>
<evidence type="ECO:0000256" key="3">
    <source>
        <dbReference type="ARBA" id="ARBA00022833"/>
    </source>
</evidence>
<name>A0A3M8T4A2_9GAMM</name>
<evidence type="ECO:0000259" key="5">
    <source>
        <dbReference type="PROSITE" id="PS51891"/>
    </source>
</evidence>
<dbReference type="OrthoDB" id="7765631at2"/>
<dbReference type="AlphaFoldDB" id="A0A3M8T4A2"/>
<gene>
    <name evidence="6" type="ORF">EER27_02525</name>
</gene>
<dbReference type="GO" id="GO:0046872">
    <property type="term" value="F:metal ion binding"/>
    <property type="evidence" value="ECO:0007669"/>
    <property type="project" value="UniProtKB-KW"/>
</dbReference>
<dbReference type="InterPro" id="IPR011057">
    <property type="entry name" value="Mss4-like_sf"/>
</dbReference>